<dbReference type="OMA" id="NSIFAWQ"/>
<dbReference type="Proteomes" id="UP000472262">
    <property type="component" value="Unassembled WGS sequence"/>
</dbReference>
<dbReference type="InterPro" id="IPR013598">
    <property type="entry name" value="Exportin-1/Importin-b-like"/>
</dbReference>
<dbReference type="InterPro" id="IPR051345">
    <property type="entry name" value="Importin_beta-like_NTR"/>
</dbReference>
<evidence type="ECO:0000313" key="3">
    <source>
        <dbReference type="Proteomes" id="UP000472262"/>
    </source>
</evidence>
<dbReference type="InterPro" id="IPR011989">
    <property type="entry name" value="ARM-like"/>
</dbReference>
<reference evidence="2" key="2">
    <citation type="submission" date="2025-09" db="UniProtKB">
        <authorList>
            <consortium name="Ensembl"/>
        </authorList>
    </citation>
    <scope>IDENTIFICATION</scope>
</reference>
<sequence>MYAWEISDQLLQLKQDVESCYFAAQTMKMKIQTSFYEAVKKVLLLALAIADLALQMASWKGCVHTLIEKYSNDVSSMPFLIEILTVLPEEVHSRSLRIGANRRSEIIEDLAYYSTTVVTLLVTCAEKSGHDEKMFIKVFRCLGSWFNLGVLDNNFMASNQLLMILFQVLQRDETSTNLHEAASDCVCSALYAIENLAVHMPLAMQLFQGVLSLETAYHMAVAREDLDKVLNYCRIFTELSETFLEMTVRTPGQGMGDLRTLELLLICAGHPQYEVVEISFNFWYRLGENLYKMNDPALHRVFKPYIQRLLHSLARHCQLDPDHVSILPFRIFLFLHMKDSNHSNTSHFFLVLIAFVQ</sequence>
<accession>A0A672KH71</accession>
<dbReference type="AlphaFoldDB" id="A0A672KH71"/>
<protein>
    <submittedName>
        <fullName evidence="2">Transportin-3-like</fullName>
    </submittedName>
</protein>
<dbReference type="InterPro" id="IPR016024">
    <property type="entry name" value="ARM-type_fold"/>
</dbReference>
<dbReference type="InterPro" id="IPR057941">
    <property type="entry name" value="TPR_TNPO3_IPO13_2nd"/>
</dbReference>
<dbReference type="PANTHER" id="PTHR12363:SF42">
    <property type="entry name" value="TRANSPORTIN-3"/>
    <property type="match status" value="1"/>
</dbReference>
<proteinExistence type="predicted"/>
<dbReference type="GO" id="GO:0006606">
    <property type="term" value="P:protein import into nucleus"/>
    <property type="evidence" value="ECO:0007669"/>
    <property type="project" value="TreeGrafter"/>
</dbReference>
<evidence type="ECO:0000259" key="1">
    <source>
        <dbReference type="Pfam" id="PF08389"/>
    </source>
</evidence>
<dbReference type="Pfam" id="PF24138">
    <property type="entry name" value="TPR_TNPO3_IPO13_2nd"/>
    <property type="match status" value="1"/>
</dbReference>
<dbReference type="InParanoid" id="A0A672KH71"/>
<organism evidence="2 3">
    <name type="scientific">Sinocyclocheilus grahami</name>
    <name type="common">Dianchi golden-line fish</name>
    <name type="synonym">Barbus grahami</name>
    <dbReference type="NCBI Taxonomy" id="75366"/>
    <lineage>
        <taxon>Eukaryota</taxon>
        <taxon>Metazoa</taxon>
        <taxon>Chordata</taxon>
        <taxon>Craniata</taxon>
        <taxon>Vertebrata</taxon>
        <taxon>Euteleostomi</taxon>
        <taxon>Actinopterygii</taxon>
        <taxon>Neopterygii</taxon>
        <taxon>Teleostei</taxon>
        <taxon>Ostariophysi</taxon>
        <taxon>Cypriniformes</taxon>
        <taxon>Cyprinidae</taxon>
        <taxon>Cyprininae</taxon>
        <taxon>Sinocyclocheilus</taxon>
    </lineage>
</organism>
<evidence type="ECO:0000313" key="2">
    <source>
        <dbReference type="Ensembl" id="ENSSGRP00000008874.1"/>
    </source>
</evidence>
<gene>
    <name evidence="2" type="primary">LOC107578958</name>
</gene>
<dbReference type="GO" id="GO:0005737">
    <property type="term" value="C:cytoplasm"/>
    <property type="evidence" value="ECO:0007669"/>
    <property type="project" value="TreeGrafter"/>
</dbReference>
<feature type="domain" description="Exportin-1/Importin-beta-like" evidence="1">
    <location>
        <begin position="45"/>
        <end position="185"/>
    </location>
</feature>
<dbReference type="SUPFAM" id="SSF48371">
    <property type="entry name" value="ARM repeat"/>
    <property type="match status" value="1"/>
</dbReference>
<dbReference type="Pfam" id="PF08389">
    <property type="entry name" value="Xpo1"/>
    <property type="match status" value="1"/>
</dbReference>
<reference evidence="2" key="1">
    <citation type="submission" date="2025-08" db="UniProtKB">
        <authorList>
            <consortium name="Ensembl"/>
        </authorList>
    </citation>
    <scope>IDENTIFICATION</scope>
</reference>
<keyword evidence="3" id="KW-1185">Reference proteome</keyword>
<dbReference type="Gene3D" id="1.25.10.10">
    <property type="entry name" value="Leucine-rich Repeat Variant"/>
    <property type="match status" value="1"/>
</dbReference>
<dbReference type="Ensembl" id="ENSSGRT00000009675.1">
    <property type="protein sequence ID" value="ENSSGRP00000008874.1"/>
    <property type="gene ID" value="ENSSGRG00000005976.1"/>
</dbReference>
<name>A0A672KH71_SINGR</name>
<dbReference type="PANTHER" id="PTHR12363">
    <property type="entry name" value="TRANSPORTIN 3 AND IMPORTIN 13"/>
    <property type="match status" value="1"/>
</dbReference>